<dbReference type="EMBL" id="VSSQ01032407">
    <property type="protein sequence ID" value="MPM83659.1"/>
    <property type="molecule type" value="Genomic_DNA"/>
</dbReference>
<accession>A0A645D380</accession>
<evidence type="ECO:0000313" key="1">
    <source>
        <dbReference type="EMBL" id="MPM83659.1"/>
    </source>
</evidence>
<comment type="caution">
    <text evidence="1">The sequence shown here is derived from an EMBL/GenBank/DDBJ whole genome shotgun (WGS) entry which is preliminary data.</text>
</comment>
<protein>
    <submittedName>
        <fullName evidence="1">Uncharacterized protein</fullName>
    </submittedName>
</protein>
<gene>
    <name evidence="1" type="ORF">SDC9_130728</name>
</gene>
<name>A0A645D380_9ZZZZ</name>
<sequence>MLWEREKEVGDVSFGVDGENWNVIHEGFFKKSHAQPRFAASRHTDDHSVGCEVFGIVEYKRVTLFPCRGIYLFTQVKLPHEFEVFHHHSSLLLAFSTVLLK</sequence>
<reference evidence="1" key="1">
    <citation type="submission" date="2019-08" db="EMBL/GenBank/DDBJ databases">
        <authorList>
            <person name="Kucharzyk K."/>
            <person name="Murdoch R.W."/>
            <person name="Higgins S."/>
            <person name="Loffler F."/>
        </authorList>
    </citation>
    <scope>NUCLEOTIDE SEQUENCE</scope>
</reference>
<organism evidence="1">
    <name type="scientific">bioreactor metagenome</name>
    <dbReference type="NCBI Taxonomy" id="1076179"/>
    <lineage>
        <taxon>unclassified sequences</taxon>
        <taxon>metagenomes</taxon>
        <taxon>ecological metagenomes</taxon>
    </lineage>
</organism>
<dbReference type="AlphaFoldDB" id="A0A645D380"/>
<proteinExistence type="predicted"/>